<keyword evidence="4 6" id="KW-1133">Transmembrane helix</keyword>
<evidence type="ECO:0000256" key="4">
    <source>
        <dbReference type="ARBA" id="ARBA00022989"/>
    </source>
</evidence>
<dbReference type="OrthoDB" id="2298465at2"/>
<comment type="caution">
    <text evidence="7">The sequence shown here is derived from an EMBL/GenBank/DDBJ whole genome shotgun (WGS) entry which is preliminary data.</text>
</comment>
<dbReference type="RefSeq" id="WP_124976781.1">
    <property type="nucleotide sequence ID" value="NZ_BFFP01000021.1"/>
</dbReference>
<evidence type="ECO:0008006" key="9">
    <source>
        <dbReference type="Google" id="ProtNLM"/>
    </source>
</evidence>
<evidence type="ECO:0000256" key="6">
    <source>
        <dbReference type="SAM" id="Phobius"/>
    </source>
</evidence>
<reference evidence="7 8" key="1">
    <citation type="journal article" date="2019" name="Int. J. Syst. Evol. Microbiol.">
        <title>Lactobacillus salitolerans sp. nov., a novel lactic acid bacterium isolated from spent mushroom substrates.</title>
        <authorList>
            <person name="Tohno M."/>
            <person name="Tanizawa Y."/>
            <person name="Kojima Y."/>
            <person name="Sakamoto M."/>
            <person name="Nakamura Y."/>
            <person name="Ohkuma M."/>
            <person name="Kobayashi H."/>
        </authorList>
    </citation>
    <scope>NUCLEOTIDE SEQUENCE [LARGE SCALE GENOMIC DNA]</scope>
    <source>
        <strain evidence="7 8">YK43</strain>
    </source>
</reference>
<keyword evidence="3 6" id="KW-0812">Transmembrane</keyword>
<dbReference type="GO" id="GO:0044781">
    <property type="term" value="P:bacterial-type flagellum organization"/>
    <property type="evidence" value="ECO:0007669"/>
    <property type="project" value="InterPro"/>
</dbReference>
<comment type="subcellular location">
    <subcellularLocation>
        <location evidence="1">Cell membrane</location>
    </subcellularLocation>
</comment>
<dbReference type="AlphaFoldDB" id="A0A401ITP0"/>
<evidence type="ECO:0000256" key="5">
    <source>
        <dbReference type="ARBA" id="ARBA00023136"/>
    </source>
</evidence>
<keyword evidence="8" id="KW-1185">Reference proteome</keyword>
<gene>
    <name evidence="7" type="ORF">LFYK43_13820</name>
</gene>
<keyword evidence="2" id="KW-1003">Cell membrane</keyword>
<evidence type="ECO:0000313" key="7">
    <source>
        <dbReference type="EMBL" id="GBG94923.1"/>
    </source>
</evidence>
<dbReference type="GO" id="GO:0016020">
    <property type="term" value="C:membrane"/>
    <property type="evidence" value="ECO:0007669"/>
    <property type="project" value="InterPro"/>
</dbReference>
<name>A0A401ITP0_9LACO</name>
<evidence type="ECO:0000256" key="2">
    <source>
        <dbReference type="ARBA" id="ARBA00022475"/>
    </source>
</evidence>
<dbReference type="EMBL" id="BFFP01000021">
    <property type="protein sequence ID" value="GBG94923.1"/>
    <property type="molecule type" value="Genomic_DNA"/>
</dbReference>
<dbReference type="Proteomes" id="UP000286848">
    <property type="component" value="Unassembled WGS sequence"/>
</dbReference>
<evidence type="ECO:0000256" key="1">
    <source>
        <dbReference type="ARBA" id="ARBA00004236"/>
    </source>
</evidence>
<evidence type="ECO:0000256" key="3">
    <source>
        <dbReference type="ARBA" id="ARBA00022692"/>
    </source>
</evidence>
<organism evidence="7 8">
    <name type="scientific">Ligilactobacillus salitolerans</name>
    <dbReference type="NCBI Taxonomy" id="1808352"/>
    <lineage>
        <taxon>Bacteria</taxon>
        <taxon>Bacillati</taxon>
        <taxon>Bacillota</taxon>
        <taxon>Bacilli</taxon>
        <taxon>Lactobacillales</taxon>
        <taxon>Lactobacillaceae</taxon>
        <taxon>Ligilactobacillus</taxon>
    </lineage>
</organism>
<evidence type="ECO:0000313" key="8">
    <source>
        <dbReference type="Proteomes" id="UP000286848"/>
    </source>
</evidence>
<dbReference type="InterPro" id="IPR022781">
    <property type="entry name" value="Flagellar_biosynth_FliO"/>
</dbReference>
<proteinExistence type="predicted"/>
<sequence length="117" mass="13304">MQLTLSLVKMAVGLVVVIILINLFLKFLQKYTVPQDNKLQVLKKIPVTKTSALGIVQVVDRYYLMSLAEAGSSILTELSATEAEQLLEPKLKSDMDEKKFANVLIRRTERLKKREKK</sequence>
<keyword evidence="5 6" id="KW-0472">Membrane</keyword>
<feature type="transmembrane region" description="Helical" evidence="6">
    <location>
        <begin position="6"/>
        <end position="25"/>
    </location>
</feature>
<dbReference type="Pfam" id="PF04347">
    <property type="entry name" value="FliO"/>
    <property type="match status" value="1"/>
</dbReference>
<accession>A0A401ITP0</accession>
<protein>
    <recommendedName>
        <fullName evidence="9">Flagellar protein FliO/FliZ</fullName>
    </recommendedName>
</protein>